<dbReference type="SMART" id="SM00739">
    <property type="entry name" value="KOW"/>
    <property type="match status" value="1"/>
</dbReference>
<dbReference type="InterPro" id="IPR005824">
    <property type="entry name" value="KOW"/>
</dbReference>
<feature type="compositionally biased region" description="Basic and acidic residues" evidence="4">
    <location>
        <begin position="141"/>
        <end position="153"/>
    </location>
</feature>
<dbReference type="InterPro" id="IPR041988">
    <property type="entry name" value="Ribosomal_uL24_KOW"/>
</dbReference>
<dbReference type="GO" id="GO:0003723">
    <property type="term" value="F:RNA binding"/>
    <property type="evidence" value="ECO:0007669"/>
    <property type="project" value="InterPro"/>
</dbReference>
<sequence>MHRFKAQGISSRHISVPKWVNPKDRIKQWNIVKGDKVAIIAGKDKDTIGEIKAVNRQTNTVLVEGKKLAKKHVPQQPGAPEGIMRKEMPIHYSNVMLLHPDTQVPTRIERRQVEKTLEDGRITKRWARFVRGTDVEIPKPSVKYDDRSGEEKFTTSPEDVNKVTFTGLGEQQPPVPEDLVRELRNPYKRRHNNQVV</sequence>
<evidence type="ECO:0000256" key="1">
    <source>
        <dbReference type="ARBA" id="ARBA00010618"/>
    </source>
</evidence>
<dbReference type="NCBIfam" id="TIGR01079">
    <property type="entry name" value="rplX_bact"/>
    <property type="match status" value="1"/>
</dbReference>
<dbReference type="Proteomes" id="UP000027586">
    <property type="component" value="Unassembled WGS sequence"/>
</dbReference>
<name>A0A068S260_9FUNG</name>
<dbReference type="VEuPathDB" id="FungiDB:LCOR_07031.1"/>
<protein>
    <recommendedName>
        <fullName evidence="5">KOW domain-containing protein</fullName>
    </recommendedName>
</protein>
<dbReference type="Pfam" id="PF22682">
    <property type="entry name" value="Ribosomal_uL24m-like"/>
    <property type="match status" value="1"/>
</dbReference>
<evidence type="ECO:0000256" key="2">
    <source>
        <dbReference type="ARBA" id="ARBA00022980"/>
    </source>
</evidence>
<dbReference type="STRING" id="1263082.A0A068S260"/>
<feature type="region of interest" description="Disordered" evidence="4">
    <location>
        <begin position="141"/>
        <end position="160"/>
    </location>
</feature>
<dbReference type="AlphaFoldDB" id="A0A068S260"/>
<dbReference type="PANTHER" id="PTHR12903">
    <property type="entry name" value="MITOCHONDRIAL RIBOSOMAL PROTEIN L24"/>
    <property type="match status" value="1"/>
</dbReference>
<dbReference type="SUPFAM" id="SSF50104">
    <property type="entry name" value="Translation proteins SH3-like domain"/>
    <property type="match status" value="1"/>
</dbReference>
<dbReference type="InterPro" id="IPR008991">
    <property type="entry name" value="Translation_prot_SH3-like_sf"/>
</dbReference>
<keyword evidence="3" id="KW-0687">Ribonucleoprotein</keyword>
<evidence type="ECO:0000259" key="5">
    <source>
        <dbReference type="SMART" id="SM00739"/>
    </source>
</evidence>
<dbReference type="OrthoDB" id="359154at2759"/>
<evidence type="ECO:0000313" key="7">
    <source>
        <dbReference type="Proteomes" id="UP000027586"/>
    </source>
</evidence>
<dbReference type="GO" id="GO:0006412">
    <property type="term" value="P:translation"/>
    <property type="evidence" value="ECO:0007669"/>
    <property type="project" value="InterPro"/>
</dbReference>
<dbReference type="InterPro" id="IPR003256">
    <property type="entry name" value="Ribosomal_uL24"/>
</dbReference>
<dbReference type="Gene3D" id="2.30.30.30">
    <property type="match status" value="1"/>
</dbReference>
<comment type="caution">
    <text evidence="6">The sequence shown here is derived from an EMBL/GenBank/DDBJ whole genome shotgun (WGS) entry which is preliminary data.</text>
</comment>
<dbReference type="CDD" id="cd06089">
    <property type="entry name" value="KOW_RPL26"/>
    <property type="match status" value="1"/>
</dbReference>
<dbReference type="InterPro" id="IPR014722">
    <property type="entry name" value="Rib_uL2_dom2"/>
</dbReference>
<comment type="similarity">
    <text evidence="1">Belongs to the universal ribosomal protein uL24 family.</text>
</comment>
<accession>A0A068S260</accession>
<evidence type="ECO:0000313" key="6">
    <source>
        <dbReference type="EMBL" id="CDH55937.1"/>
    </source>
</evidence>
<organism evidence="6 7">
    <name type="scientific">Lichtheimia corymbifera JMRC:FSU:9682</name>
    <dbReference type="NCBI Taxonomy" id="1263082"/>
    <lineage>
        <taxon>Eukaryota</taxon>
        <taxon>Fungi</taxon>
        <taxon>Fungi incertae sedis</taxon>
        <taxon>Mucoromycota</taxon>
        <taxon>Mucoromycotina</taxon>
        <taxon>Mucoromycetes</taxon>
        <taxon>Mucorales</taxon>
        <taxon>Lichtheimiaceae</taxon>
        <taxon>Lichtheimia</taxon>
    </lineage>
</organism>
<evidence type="ECO:0000256" key="3">
    <source>
        <dbReference type="ARBA" id="ARBA00023274"/>
    </source>
</evidence>
<keyword evidence="2" id="KW-0689">Ribosomal protein</keyword>
<evidence type="ECO:0000256" key="4">
    <source>
        <dbReference type="SAM" id="MobiDB-lite"/>
    </source>
</evidence>
<dbReference type="GO" id="GO:0005840">
    <property type="term" value="C:ribosome"/>
    <property type="evidence" value="ECO:0007669"/>
    <property type="project" value="UniProtKB-KW"/>
</dbReference>
<dbReference type="HAMAP" id="MF_01326_B">
    <property type="entry name" value="Ribosomal_uL24_B"/>
    <property type="match status" value="1"/>
</dbReference>
<reference evidence="6" key="1">
    <citation type="submission" date="2013-08" db="EMBL/GenBank/DDBJ databases">
        <title>Gene expansion shapes genome architecture in the human pathogen Lichtheimia corymbifera: an evolutionary genomics analysis in the ancient terrestrial Mucorales (Mucoromycotina).</title>
        <authorList>
            <person name="Schwartze V.U."/>
            <person name="Winter S."/>
            <person name="Shelest E."/>
            <person name="Marcet-Houben M."/>
            <person name="Horn F."/>
            <person name="Wehner S."/>
            <person name="Hoffmann K."/>
            <person name="Riege K."/>
            <person name="Sammeth M."/>
            <person name="Nowrousian M."/>
            <person name="Valiante V."/>
            <person name="Linde J."/>
            <person name="Jacobsen I.D."/>
            <person name="Marz M."/>
            <person name="Brakhage A.A."/>
            <person name="Gabaldon T."/>
            <person name="Bocker S."/>
            <person name="Voigt K."/>
        </authorList>
    </citation>
    <scope>NUCLEOTIDE SEQUENCE [LARGE SCALE GENOMIC DNA]</scope>
    <source>
        <strain evidence="6">FSU 9682</strain>
    </source>
</reference>
<keyword evidence="7" id="KW-1185">Reference proteome</keyword>
<gene>
    <name evidence="6" type="ORF">LCOR_07031.1</name>
</gene>
<dbReference type="EMBL" id="CBTN010000033">
    <property type="protein sequence ID" value="CDH55937.1"/>
    <property type="molecule type" value="Genomic_DNA"/>
</dbReference>
<dbReference type="GO" id="GO:1990904">
    <property type="term" value="C:ribonucleoprotein complex"/>
    <property type="evidence" value="ECO:0007669"/>
    <property type="project" value="UniProtKB-KW"/>
</dbReference>
<feature type="domain" description="KOW" evidence="5">
    <location>
        <begin position="30"/>
        <end position="57"/>
    </location>
</feature>
<proteinExistence type="inferred from homology"/>
<dbReference type="GO" id="GO:0003735">
    <property type="term" value="F:structural constituent of ribosome"/>
    <property type="evidence" value="ECO:0007669"/>
    <property type="project" value="InterPro"/>
</dbReference>